<evidence type="ECO:0000259" key="2">
    <source>
        <dbReference type="SMART" id="SM00672"/>
    </source>
</evidence>
<dbReference type="EMBL" id="JAFIMR010000005">
    <property type="protein sequence ID" value="KAI1878690.1"/>
    <property type="molecule type" value="Genomic_DNA"/>
</dbReference>
<evidence type="ECO:0000256" key="1">
    <source>
        <dbReference type="SAM" id="Phobius"/>
    </source>
</evidence>
<gene>
    <name evidence="3" type="ORF">JX265_002867</name>
</gene>
<dbReference type="Proteomes" id="UP000829685">
    <property type="component" value="Unassembled WGS sequence"/>
</dbReference>
<dbReference type="AlphaFoldDB" id="A0A9P9WTJ0"/>
<keyword evidence="1" id="KW-0812">Transmembrane</keyword>
<keyword evidence="4" id="KW-1185">Reference proteome</keyword>
<reference evidence="3" key="1">
    <citation type="submission" date="2021-03" db="EMBL/GenBank/DDBJ databases">
        <title>Revisited historic fungal species revealed as producer of novel bioactive compounds through whole genome sequencing and comparative genomics.</title>
        <authorList>
            <person name="Vignolle G.A."/>
            <person name="Hochenegger N."/>
            <person name="Mach R.L."/>
            <person name="Mach-Aigner A.R."/>
            <person name="Javad Rahimi M."/>
            <person name="Salim K.A."/>
            <person name="Chan C.M."/>
            <person name="Lim L.B.L."/>
            <person name="Cai F."/>
            <person name="Druzhinina I.S."/>
            <person name="U'Ren J.M."/>
            <person name="Derntl C."/>
        </authorList>
    </citation>
    <scope>NUCLEOTIDE SEQUENCE</scope>
    <source>
        <strain evidence="3">TUCIM 5799</strain>
    </source>
</reference>
<dbReference type="InterPro" id="IPR006598">
    <property type="entry name" value="CAP10"/>
</dbReference>
<proteinExistence type="predicted"/>
<dbReference type="SMART" id="SM00672">
    <property type="entry name" value="CAP10"/>
    <property type="match status" value="1"/>
</dbReference>
<accession>A0A9P9WTJ0</accession>
<sequence>MIMGSPKLLATGQRTSRLRQVVVVSVGLLALYVFLRMPEASLDSSRTVLDASFSSSSSVPGGGSGAAFGAAGSSLSDALLNNRFLTASQCTEAFPGLTKEIDDVVTKGTFKLEKSGSLGPLVARIKDGELSILQHASRSDLSRDMLAHRTATLHQIHSALLTWPPGGSVPDTVFAFSHHDSPSAGTFSYSRPADPARNGAGAPYFPVPHFSHWAWPLPFVRSLPHAAGAIAALERRLGGWRHKEPRAVWRGTPHFNSPSTTSARLRQDLLLSAAGRPWADIEALAWTSAGRNASNALPIADFCRYRYIVHTEGITYSGRLQFHQLCQSVILTPPISWMQHTSHLIRPVFSSSLPGVERRPRVGKDLGGGVKEKVSLATYPAPWVQMAWGKGSAAEEANMVFVAPDWSDLESTVLWLEKHPRVAEGIARRQREVFHGAGYLSPAAEMCYWRAAIRGWSQTVDYTGQGFEELEGIPFEEFILTEAQR</sequence>
<keyword evidence="1" id="KW-1133">Transmembrane helix</keyword>
<dbReference type="Pfam" id="PF05686">
    <property type="entry name" value="Glyco_transf_90"/>
    <property type="match status" value="1"/>
</dbReference>
<protein>
    <recommendedName>
        <fullName evidence="2">Glycosyl transferase CAP10 domain-containing protein</fullName>
    </recommendedName>
</protein>
<evidence type="ECO:0000313" key="4">
    <source>
        <dbReference type="Proteomes" id="UP000829685"/>
    </source>
</evidence>
<organism evidence="3 4">
    <name type="scientific">Neoarthrinium moseri</name>
    <dbReference type="NCBI Taxonomy" id="1658444"/>
    <lineage>
        <taxon>Eukaryota</taxon>
        <taxon>Fungi</taxon>
        <taxon>Dikarya</taxon>
        <taxon>Ascomycota</taxon>
        <taxon>Pezizomycotina</taxon>
        <taxon>Sordariomycetes</taxon>
        <taxon>Xylariomycetidae</taxon>
        <taxon>Amphisphaeriales</taxon>
        <taxon>Apiosporaceae</taxon>
        <taxon>Neoarthrinium</taxon>
    </lineage>
</organism>
<feature type="transmembrane region" description="Helical" evidence="1">
    <location>
        <begin position="21"/>
        <end position="37"/>
    </location>
</feature>
<feature type="domain" description="Glycosyl transferase CAP10" evidence="2">
    <location>
        <begin position="168"/>
        <end position="463"/>
    </location>
</feature>
<keyword evidence="1" id="KW-0472">Membrane</keyword>
<name>A0A9P9WTJ0_9PEZI</name>
<comment type="caution">
    <text evidence="3">The sequence shown here is derived from an EMBL/GenBank/DDBJ whole genome shotgun (WGS) entry which is preliminary data.</text>
</comment>
<dbReference type="PANTHER" id="PTHR12203:SF63">
    <property type="entry name" value="GLYCOSYL TRANSFERASE CAP10 DOMAIN-CONTAINING PROTEIN"/>
    <property type="match status" value="1"/>
</dbReference>
<dbReference type="InterPro" id="IPR051091">
    <property type="entry name" value="O-Glucosyltr/Glycosyltrsf_90"/>
</dbReference>
<dbReference type="PANTHER" id="PTHR12203">
    <property type="entry name" value="KDEL LYS-ASP-GLU-LEU CONTAINING - RELATED"/>
    <property type="match status" value="1"/>
</dbReference>
<evidence type="ECO:0000313" key="3">
    <source>
        <dbReference type="EMBL" id="KAI1878690.1"/>
    </source>
</evidence>